<evidence type="ECO:0000313" key="2">
    <source>
        <dbReference type="Proteomes" id="UP000886725"/>
    </source>
</evidence>
<accession>A0A9D1CL28</accession>
<dbReference type="Proteomes" id="UP000886725">
    <property type="component" value="Unassembled WGS sequence"/>
</dbReference>
<dbReference type="EMBL" id="DVFU01000101">
    <property type="protein sequence ID" value="HIQ65133.1"/>
    <property type="molecule type" value="Genomic_DNA"/>
</dbReference>
<reference evidence="1" key="1">
    <citation type="submission" date="2020-10" db="EMBL/GenBank/DDBJ databases">
        <authorList>
            <person name="Gilroy R."/>
        </authorList>
    </citation>
    <scope>NUCLEOTIDE SEQUENCE</scope>
    <source>
        <strain evidence="1">CHK165-10780</strain>
    </source>
</reference>
<comment type="caution">
    <text evidence="1">The sequence shown here is derived from an EMBL/GenBank/DDBJ whole genome shotgun (WGS) entry which is preliminary data.</text>
</comment>
<proteinExistence type="predicted"/>
<sequence length="210" mass="24115">MFLFLLFLISVVYFILYVLYQDGSFTVTLDGNADNRKNVFLSETGDLTDMSIKLSAKSLDYMDNISVNWIKEDVDTEADGSHNGDNYLAYSFYVINYGNETVNYWYQVNLLDIVKNVDEAVRIRLYLNGHETTYAKLNQTTNTPESGTTAFYSESIPVLEVRENFKPGEKDRFTIVVWLEGDDPDCIDDIIGGELKMEMNITEEHLNQEN</sequence>
<gene>
    <name evidence="1" type="ORF">IAC85_05280</name>
</gene>
<name>A0A9D1CL28_9FIRM</name>
<dbReference type="AlphaFoldDB" id="A0A9D1CL28"/>
<evidence type="ECO:0000313" key="1">
    <source>
        <dbReference type="EMBL" id="HIQ65133.1"/>
    </source>
</evidence>
<organism evidence="1 2">
    <name type="scientific">Candidatus Faecenecus gallistercoris</name>
    <dbReference type="NCBI Taxonomy" id="2840793"/>
    <lineage>
        <taxon>Bacteria</taxon>
        <taxon>Bacillati</taxon>
        <taxon>Bacillota</taxon>
        <taxon>Bacillota incertae sedis</taxon>
        <taxon>Candidatus Faecenecus</taxon>
    </lineage>
</organism>
<protein>
    <submittedName>
        <fullName evidence="1">Uncharacterized protein</fullName>
    </submittedName>
</protein>
<reference evidence="1" key="2">
    <citation type="journal article" date="2021" name="PeerJ">
        <title>Extensive microbial diversity within the chicken gut microbiome revealed by metagenomics and culture.</title>
        <authorList>
            <person name="Gilroy R."/>
            <person name="Ravi A."/>
            <person name="Getino M."/>
            <person name="Pursley I."/>
            <person name="Horton D.L."/>
            <person name="Alikhan N.F."/>
            <person name="Baker D."/>
            <person name="Gharbi K."/>
            <person name="Hall N."/>
            <person name="Watson M."/>
            <person name="Adriaenssens E.M."/>
            <person name="Foster-Nyarko E."/>
            <person name="Jarju S."/>
            <person name="Secka A."/>
            <person name="Antonio M."/>
            <person name="Oren A."/>
            <person name="Chaudhuri R.R."/>
            <person name="La Ragione R."/>
            <person name="Hildebrand F."/>
            <person name="Pallen M.J."/>
        </authorList>
    </citation>
    <scope>NUCLEOTIDE SEQUENCE</scope>
    <source>
        <strain evidence="1">CHK165-10780</strain>
    </source>
</reference>